<organism evidence="1 2">
    <name type="scientific">Didymella rabiei</name>
    <name type="common">Chickpea ascochyta blight fungus</name>
    <name type="synonym">Mycosphaerella rabiei</name>
    <dbReference type="NCBI Taxonomy" id="5454"/>
    <lineage>
        <taxon>Eukaryota</taxon>
        <taxon>Fungi</taxon>
        <taxon>Dikarya</taxon>
        <taxon>Ascomycota</taxon>
        <taxon>Pezizomycotina</taxon>
        <taxon>Dothideomycetes</taxon>
        <taxon>Pleosporomycetidae</taxon>
        <taxon>Pleosporales</taxon>
        <taxon>Pleosporineae</taxon>
        <taxon>Didymellaceae</taxon>
        <taxon>Ascochyta</taxon>
    </lineage>
</organism>
<protein>
    <submittedName>
        <fullName evidence="1">Uncharacterized protein</fullName>
    </submittedName>
</protein>
<keyword evidence="2" id="KW-1185">Reference proteome</keyword>
<gene>
    <name evidence="1" type="ORF">ST47_g3228</name>
</gene>
<comment type="caution">
    <text evidence="1">The sequence shown here is derived from an EMBL/GenBank/DDBJ whole genome shotgun (WGS) entry which is preliminary data.</text>
</comment>
<accession>A0A163I103</accession>
<dbReference type="STRING" id="5454.A0A163I103"/>
<evidence type="ECO:0000313" key="2">
    <source>
        <dbReference type="Proteomes" id="UP000076837"/>
    </source>
</evidence>
<proteinExistence type="predicted"/>
<dbReference type="EMBL" id="JYNV01000124">
    <property type="protein sequence ID" value="KZM25553.1"/>
    <property type="molecule type" value="Genomic_DNA"/>
</dbReference>
<evidence type="ECO:0000313" key="1">
    <source>
        <dbReference type="EMBL" id="KZM25553.1"/>
    </source>
</evidence>
<dbReference type="AlphaFoldDB" id="A0A163I103"/>
<dbReference type="Pfam" id="PF26639">
    <property type="entry name" value="Het-6_barrel"/>
    <property type="match status" value="1"/>
</dbReference>
<sequence>MELAECCTVAGSMDADAGSPILGCGSTAAYIPITGLLWKLFADTITDVSAANPSSSATAYEDDYAVALYFFQIAEWKSQTLILGGKEDLQEAVPWTAYNELDAAPRKLLENRGKVKSKASMELSSIPGGSPGTILEIINFLQDNTTGAARLLRAVGFLRERKWFSTACATIGFTGPGVSVGDIVFVFNGSPTPHVIRRGPDQDKEVYTFIGDANVYGLVSGEVDEMDLQDTEIVMV</sequence>
<dbReference type="Proteomes" id="UP000076837">
    <property type="component" value="Unassembled WGS sequence"/>
</dbReference>
<reference evidence="1 2" key="1">
    <citation type="journal article" date="2016" name="Sci. Rep.">
        <title>Draft genome sequencing and secretome analysis of fungal phytopathogen Ascochyta rabiei provides insight into the necrotrophic effector repertoire.</title>
        <authorList>
            <person name="Verma S."/>
            <person name="Gazara R.K."/>
            <person name="Nizam S."/>
            <person name="Parween S."/>
            <person name="Chattopadhyay D."/>
            <person name="Verma P.K."/>
        </authorList>
    </citation>
    <scope>NUCLEOTIDE SEQUENCE [LARGE SCALE GENOMIC DNA]</scope>
    <source>
        <strain evidence="1 2">ArDII</strain>
    </source>
</reference>
<name>A0A163I103_DIDRA</name>